<dbReference type="Pfam" id="PF07002">
    <property type="entry name" value="Copine"/>
    <property type="match status" value="1"/>
</dbReference>
<evidence type="ECO:0000259" key="2">
    <source>
        <dbReference type="Pfam" id="PF07002"/>
    </source>
</evidence>
<reference evidence="4" key="1">
    <citation type="journal article" date="2013" name="Science">
        <title>Comparative analysis of bat genomes provides insight into the evolution of flight and immunity.</title>
        <authorList>
            <person name="Zhang G."/>
            <person name="Cowled C."/>
            <person name="Shi Z."/>
            <person name="Huang Z."/>
            <person name="Bishop-Lilly K.A."/>
            <person name="Fang X."/>
            <person name="Wynne J.W."/>
            <person name="Xiong Z."/>
            <person name="Baker M.L."/>
            <person name="Zhao W."/>
            <person name="Tachedjian M."/>
            <person name="Zhu Y."/>
            <person name="Zhou P."/>
            <person name="Jiang X."/>
            <person name="Ng J."/>
            <person name="Yang L."/>
            <person name="Wu L."/>
            <person name="Xiao J."/>
            <person name="Feng Y."/>
            <person name="Chen Y."/>
            <person name="Sun X."/>
            <person name="Zhang Y."/>
            <person name="Marsh G.A."/>
            <person name="Crameri G."/>
            <person name="Broder C.C."/>
            <person name="Frey K.G."/>
            <person name="Wang L.F."/>
            <person name="Wang J."/>
        </authorList>
    </citation>
    <scope>NUCLEOTIDE SEQUENCE [LARGE SCALE GENOMIC DNA]</scope>
</reference>
<dbReference type="AlphaFoldDB" id="L5JWP7"/>
<dbReference type="STRING" id="9402.L5JWP7"/>
<dbReference type="GO" id="GO:0005544">
    <property type="term" value="F:calcium-dependent phospholipid binding"/>
    <property type="evidence" value="ECO:0007669"/>
    <property type="project" value="InterPro"/>
</dbReference>
<dbReference type="SUPFAM" id="SSF53300">
    <property type="entry name" value="vWA-like"/>
    <property type="match status" value="1"/>
</dbReference>
<dbReference type="InterPro" id="IPR010734">
    <property type="entry name" value="Copine_C"/>
</dbReference>
<protein>
    <submittedName>
        <fullName evidence="3">Copine-7</fullName>
    </submittedName>
</protein>
<dbReference type="PANTHER" id="PTHR10857:SF6">
    <property type="entry name" value="COPINE-7"/>
    <property type="match status" value="1"/>
</dbReference>
<dbReference type="EMBL" id="KB031118">
    <property type="protein sequence ID" value="ELK02886.1"/>
    <property type="molecule type" value="Genomic_DNA"/>
</dbReference>
<feature type="domain" description="Copine C-terminal" evidence="2">
    <location>
        <begin position="46"/>
        <end position="144"/>
    </location>
</feature>
<organism evidence="3 4">
    <name type="scientific">Pteropus alecto</name>
    <name type="common">Black flying fox</name>
    <dbReference type="NCBI Taxonomy" id="9402"/>
    <lineage>
        <taxon>Eukaryota</taxon>
        <taxon>Metazoa</taxon>
        <taxon>Chordata</taxon>
        <taxon>Craniata</taxon>
        <taxon>Vertebrata</taxon>
        <taxon>Euteleostomi</taxon>
        <taxon>Mammalia</taxon>
        <taxon>Eutheria</taxon>
        <taxon>Laurasiatheria</taxon>
        <taxon>Chiroptera</taxon>
        <taxon>Yinpterochiroptera</taxon>
        <taxon>Pteropodoidea</taxon>
        <taxon>Pteropodidae</taxon>
        <taxon>Pteropodinae</taxon>
        <taxon>Pteropus</taxon>
    </lineage>
</organism>
<dbReference type="InParanoid" id="L5JWP7"/>
<sequence length="214" mass="22751">MLGPGAAAVNGVTCDVSPQMDDTGYSRRQVQSMDEGCWGRWPGQPGIQGVVDAYPNCPPRIQLYGPTNVAPVISKVARMAAAEEHTGEASQYYILPVLTDGVVTDMADTREAIVRASHLPMAIIVMGVGSANFTDMQTLDRDGAPCSPLGASLPFVTWCALAEVPKQLVEYCSHRGVPREAPPPRPSRWARPQPSSTLGPPEPPVTSLGPHPLA</sequence>
<dbReference type="GO" id="GO:0005886">
    <property type="term" value="C:plasma membrane"/>
    <property type="evidence" value="ECO:0007669"/>
    <property type="project" value="TreeGrafter"/>
</dbReference>
<evidence type="ECO:0000313" key="3">
    <source>
        <dbReference type="EMBL" id="ELK02886.1"/>
    </source>
</evidence>
<proteinExistence type="predicted"/>
<feature type="region of interest" description="Disordered" evidence="1">
    <location>
        <begin position="176"/>
        <end position="214"/>
    </location>
</feature>
<evidence type="ECO:0000313" key="4">
    <source>
        <dbReference type="Proteomes" id="UP000010552"/>
    </source>
</evidence>
<dbReference type="InterPro" id="IPR036465">
    <property type="entry name" value="vWFA_dom_sf"/>
</dbReference>
<name>L5JWP7_PTEAL</name>
<accession>L5JWP7</accession>
<evidence type="ECO:0000256" key="1">
    <source>
        <dbReference type="SAM" id="MobiDB-lite"/>
    </source>
</evidence>
<gene>
    <name evidence="3" type="ORF">PAL_GLEAN10003216</name>
</gene>
<dbReference type="GO" id="GO:0071277">
    <property type="term" value="P:cellular response to calcium ion"/>
    <property type="evidence" value="ECO:0007669"/>
    <property type="project" value="TreeGrafter"/>
</dbReference>
<dbReference type="PANTHER" id="PTHR10857">
    <property type="entry name" value="COPINE"/>
    <property type="match status" value="1"/>
</dbReference>
<keyword evidence="4" id="KW-1185">Reference proteome</keyword>
<dbReference type="InterPro" id="IPR045052">
    <property type="entry name" value="Copine"/>
</dbReference>
<dbReference type="Proteomes" id="UP000010552">
    <property type="component" value="Unassembled WGS sequence"/>
</dbReference>
<feature type="compositionally biased region" description="Low complexity" evidence="1">
    <location>
        <begin position="187"/>
        <end position="196"/>
    </location>
</feature>